<keyword evidence="5" id="KW-0067">ATP-binding</keyword>
<dbReference type="InterPro" id="IPR007693">
    <property type="entry name" value="DNA_helicase_DnaB-like_N"/>
</dbReference>
<dbReference type="InterPro" id="IPR036388">
    <property type="entry name" value="WH-like_DNA-bd_sf"/>
</dbReference>
<dbReference type="SMART" id="SM00382">
    <property type="entry name" value="AAA"/>
    <property type="match status" value="1"/>
</dbReference>
<evidence type="ECO:0000259" key="4">
    <source>
        <dbReference type="SMART" id="SM00382"/>
    </source>
</evidence>
<dbReference type="SUPFAM" id="SSF46785">
    <property type="entry name" value="Winged helix' DNA-binding domain"/>
    <property type="match status" value="1"/>
</dbReference>
<protein>
    <submittedName>
        <fullName evidence="5">Replicative DNA helicase</fullName>
    </submittedName>
</protein>
<dbReference type="GO" id="GO:0005829">
    <property type="term" value="C:cytosol"/>
    <property type="evidence" value="ECO:0007669"/>
    <property type="project" value="TreeGrafter"/>
</dbReference>
<dbReference type="GO" id="GO:0006269">
    <property type="term" value="P:DNA replication, synthesis of primer"/>
    <property type="evidence" value="ECO:0007669"/>
    <property type="project" value="UniProtKB-KW"/>
</dbReference>
<gene>
    <name evidence="5" type="ORF">DSCW_01870</name>
</gene>
<evidence type="ECO:0000256" key="3">
    <source>
        <dbReference type="ARBA" id="ARBA00023125"/>
    </source>
</evidence>
<keyword evidence="5" id="KW-0378">Hydrolase</keyword>
<keyword evidence="2" id="KW-0235">DNA replication</keyword>
<keyword evidence="5" id="KW-0547">Nucleotide-binding</keyword>
<dbReference type="InterPro" id="IPR003593">
    <property type="entry name" value="AAA+_ATPase"/>
</dbReference>
<sequence length="469" mass="52048">MAEHVKLPNDADLEQSVLSGMLLDPESAETVFQIISPNDFYQTRHQIIAQTIHDLQSKNDPYDITIVALALRENSQSKQVGGAAYLKKITMEAPVPTSVKYSCEKLASLATKRKLAEVGSRIIQVATSSNGDGDPLAFAKDLIAGVAKSQTADRAQCDWECLADLQGKEFPQPKWIVPGILAEGSTIIGAPPKIGKSTLCANIGISVSTGGKALGCFDVEKGSVFYISLDDKSERRLKGRIERMLPEYNTTWPSNFFYRTDFPKADEGGIEMLRGTLEKHPDTRLVIIDTMYKFLSGKRDRQKNAYEIDVDRITPIATLATEAGVCILLIHHTTKTRYADPFDSLSGSIGVQGTVDDLIVIERDRTGFKLSTRGRSLDDKEIIIERHEPTFTWHYKGEACEVVDTDNQQAILDALRDDGGSMSPKELMKATGLKRRTLMYNLNRFCEQGIVKTIGYGQYIITTLQEERD</sequence>
<keyword evidence="1" id="KW-0639">Primosome</keyword>
<dbReference type="Gene3D" id="3.40.50.300">
    <property type="entry name" value="P-loop containing nucleotide triphosphate hydrolases"/>
    <property type="match status" value="1"/>
</dbReference>
<dbReference type="GO" id="GO:0003677">
    <property type="term" value="F:DNA binding"/>
    <property type="evidence" value="ECO:0007669"/>
    <property type="project" value="UniProtKB-KW"/>
</dbReference>
<keyword evidence="3" id="KW-0238">DNA-binding</keyword>
<dbReference type="Proteomes" id="UP000427769">
    <property type="component" value="Chromosome"/>
</dbReference>
<dbReference type="Gene3D" id="1.10.860.10">
    <property type="entry name" value="DNAb Helicase, Chain A"/>
    <property type="match status" value="1"/>
</dbReference>
<dbReference type="AlphaFoldDB" id="A0A5K7YWR7"/>
<dbReference type="Pfam" id="PF13481">
    <property type="entry name" value="AAA_25"/>
    <property type="match status" value="1"/>
</dbReference>
<evidence type="ECO:0000256" key="2">
    <source>
        <dbReference type="ARBA" id="ARBA00022705"/>
    </source>
</evidence>
<dbReference type="PANTHER" id="PTHR30153:SF2">
    <property type="entry name" value="REPLICATIVE DNA HELICASE"/>
    <property type="match status" value="1"/>
</dbReference>
<reference evidence="5 6" key="1">
    <citation type="submission" date="2019-11" db="EMBL/GenBank/DDBJ databases">
        <title>Comparative genomics of hydrocarbon-degrading Desulfosarcina strains.</title>
        <authorList>
            <person name="Watanabe M."/>
            <person name="Kojima H."/>
            <person name="Fukui M."/>
        </authorList>
    </citation>
    <scope>NUCLEOTIDE SEQUENCE [LARGE SCALE GENOMIC DNA]</scope>
    <source>
        <strain evidence="5 6">PP31</strain>
    </source>
</reference>
<feature type="domain" description="AAA+ ATPase" evidence="4">
    <location>
        <begin position="182"/>
        <end position="365"/>
    </location>
</feature>
<proteinExistence type="predicted"/>
<dbReference type="InterPro" id="IPR016136">
    <property type="entry name" value="DNA_helicase_N/primase_C"/>
</dbReference>
<dbReference type="SUPFAM" id="SSF52540">
    <property type="entry name" value="P-loop containing nucleoside triphosphate hydrolases"/>
    <property type="match status" value="1"/>
</dbReference>
<keyword evidence="5" id="KW-0347">Helicase</keyword>
<dbReference type="EMBL" id="AP021875">
    <property type="protein sequence ID" value="BBO72770.1"/>
    <property type="molecule type" value="Genomic_DNA"/>
</dbReference>
<dbReference type="Gene3D" id="1.10.10.10">
    <property type="entry name" value="Winged helix-like DNA-binding domain superfamily/Winged helix DNA-binding domain"/>
    <property type="match status" value="1"/>
</dbReference>
<keyword evidence="6" id="KW-1185">Reference proteome</keyword>
<dbReference type="SUPFAM" id="SSF48024">
    <property type="entry name" value="N-terminal domain of DnaB helicase"/>
    <property type="match status" value="1"/>
</dbReference>
<dbReference type="PANTHER" id="PTHR30153">
    <property type="entry name" value="REPLICATIVE DNA HELICASE DNAB"/>
    <property type="match status" value="1"/>
</dbReference>
<dbReference type="Pfam" id="PF13412">
    <property type="entry name" value="HTH_24"/>
    <property type="match status" value="1"/>
</dbReference>
<dbReference type="RefSeq" id="WP_155301947.1">
    <property type="nucleotide sequence ID" value="NZ_AP021875.1"/>
</dbReference>
<name>A0A5K7YWR7_9BACT</name>
<dbReference type="GO" id="GO:1990077">
    <property type="term" value="C:primosome complex"/>
    <property type="evidence" value="ECO:0007669"/>
    <property type="project" value="UniProtKB-KW"/>
</dbReference>
<dbReference type="Pfam" id="PF00772">
    <property type="entry name" value="DnaB"/>
    <property type="match status" value="1"/>
</dbReference>
<evidence type="ECO:0000313" key="5">
    <source>
        <dbReference type="EMBL" id="BBO72770.1"/>
    </source>
</evidence>
<dbReference type="InterPro" id="IPR027417">
    <property type="entry name" value="P-loop_NTPase"/>
</dbReference>
<dbReference type="KEGG" id="dwd:DSCW_01870"/>
<dbReference type="InterPro" id="IPR036390">
    <property type="entry name" value="WH_DNA-bd_sf"/>
</dbReference>
<dbReference type="GO" id="GO:0005524">
    <property type="term" value="F:ATP binding"/>
    <property type="evidence" value="ECO:0007669"/>
    <property type="project" value="InterPro"/>
</dbReference>
<accession>A0A5K7YWR7</accession>
<dbReference type="GO" id="GO:0003678">
    <property type="term" value="F:DNA helicase activity"/>
    <property type="evidence" value="ECO:0007669"/>
    <property type="project" value="InterPro"/>
</dbReference>
<organism evidence="5 6">
    <name type="scientific">Desulfosarcina widdelii</name>
    <dbReference type="NCBI Taxonomy" id="947919"/>
    <lineage>
        <taxon>Bacteria</taxon>
        <taxon>Pseudomonadati</taxon>
        <taxon>Thermodesulfobacteriota</taxon>
        <taxon>Desulfobacteria</taxon>
        <taxon>Desulfobacterales</taxon>
        <taxon>Desulfosarcinaceae</taxon>
        <taxon>Desulfosarcina</taxon>
    </lineage>
</organism>
<dbReference type="InterPro" id="IPR036185">
    <property type="entry name" value="DNA_heli_DnaB-like_N_sf"/>
</dbReference>
<dbReference type="OrthoDB" id="5959484at2"/>
<evidence type="ECO:0000313" key="6">
    <source>
        <dbReference type="Proteomes" id="UP000427769"/>
    </source>
</evidence>
<evidence type="ECO:0000256" key="1">
    <source>
        <dbReference type="ARBA" id="ARBA00022515"/>
    </source>
</evidence>